<dbReference type="InterPro" id="IPR000924">
    <property type="entry name" value="Glu/Gln-tRNA-synth"/>
</dbReference>
<evidence type="ECO:0000256" key="5">
    <source>
        <dbReference type="ARBA" id="ARBA00022741"/>
    </source>
</evidence>
<keyword evidence="6 10" id="KW-0067">ATP-binding</keyword>
<dbReference type="InterPro" id="IPR004526">
    <property type="entry name" value="Glu-tRNA-synth_arc/euk"/>
</dbReference>
<accession>A0A832RVN7</accession>
<evidence type="ECO:0000256" key="10">
    <source>
        <dbReference type="HAMAP-Rule" id="MF_02076"/>
    </source>
</evidence>
<evidence type="ECO:0000259" key="12">
    <source>
        <dbReference type="Pfam" id="PF03950"/>
    </source>
</evidence>
<feature type="domain" description="Glutamyl/glutaminyl-tRNA synthetase class Ib anti-codon binding" evidence="12">
    <location>
        <begin position="412"/>
        <end position="487"/>
    </location>
</feature>
<proteinExistence type="inferred from homology"/>
<comment type="function">
    <text evidence="10">Catalyzes the attachment of glutamate to tRNA(Glu) in a two-step reaction: glutamate is first activated by ATP to form Glu-AMP and then transferred to the acceptor end of tRNA(Glu).</text>
</comment>
<dbReference type="GO" id="GO:0005524">
    <property type="term" value="F:ATP binding"/>
    <property type="evidence" value="ECO:0007669"/>
    <property type="project" value="UniProtKB-UniRule"/>
</dbReference>
<evidence type="ECO:0000256" key="6">
    <source>
        <dbReference type="ARBA" id="ARBA00022840"/>
    </source>
</evidence>
<keyword evidence="8 10" id="KW-0030">Aminoacyl-tRNA synthetase</keyword>
<dbReference type="HAMAP" id="MF_02076">
    <property type="entry name" value="Glu_tRNA_synth_type2"/>
    <property type="match status" value="1"/>
</dbReference>
<evidence type="ECO:0000256" key="1">
    <source>
        <dbReference type="ARBA" id="ARBA00004496"/>
    </source>
</evidence>
<keyword evidence="5 10" id="KW-0547">Nucleotide-binding</keyword>
<dbReference type="EMBL" id="DUIH01000011">
    <property type="protein sequence ID" value="HIH69630.1"/>
    <property type="molecule type" value="Genomic_DNA"/>
</dbReference>
<name>A0A832RVN7_9EURY</name>
<dbReference type="NCBIfam" id="NF003169">
    <property type="entry name" value="PRK04156.1"/>
    <property type="match status" value="1"/>
</dbReference>
<dbReference type="SUPFAM" id="SSF52374">
    <property type="entry name" value="Nucleotidylyl transferase"/>
    <property type="match status" value="1"/>
</dbReference>
<feature type="domain" description="Glutamyl/glutaminyl-tRNA synthetase class Ib catalytic" evidence="11">
    <location>
        <begin position="102"/>
        <end position="408"/>
    </location>
</feature>
<dbReference type="InterPro" id="IPR050132">
    <property type="entry name" value="Gln/Glu-tRNA_Ligase"/>
</dbReference>
<dbReference type="InterPro" id="IPR014729">
    <property type="entry name" value="Rossmann-like_a/b/a_fold"/>
</dbReference>
<dbReference type="Gene3D" id="3.40.50.620">
    <property type="entry name" value="HUPs"/>
    <property type="match status" value="1"/>
</dbReference>
<dbReference type="AlphaFoldDB" id="A0A832RVN7"/>
<dbReference type="InterPro" id="IPR020059">
    <property type="entry name" value="Glu/Gln-tRNA-synth_Ib_codon-bd"/>
</dbReference>
<dbReference type="CDD" id="cd09287">
    <property type="entry name" value="GluRS_non_core"/>
    <property type="match status" value="1"/>
</dbReference>
<dbReference type="EC" id="6.1.1.17" evidence="10"/>
<dbReference type="Proteomes" id="UP000600363">
    <property type="component" value="Unassembled WGS sequence"/>
</dbReference>
<dbReference type="Pfam" id="PF03950">
    <property type="entry name" value="tRNA-synt_1c_C"/>
    <property type="match status" value="1"/>
</dbReference>
<dbReference type="Gene3D" id="2.40.240.10">
    <property type="entry name" value="Ribosomal Protein L25, Chain P"/>
    <property type="match status" value="1"/>
</dbReference>
<evidence type="ECO:0000256" key="4">
    <source>
        <dbReference type="ARBA" id="ARBA00022598"/>
    </source>
</evidence>
<dbReference type="NCBIfam" id="TIGR00463">
    <property type="entry name" value="gltX_arch"/>
    <property type="match status" value="1"/>
</dbReference>
<comment type="similarity">
    <text evidence="2 10">Belongs to the class-I aminoacyl-tRNA synthetase family. Glutamate--tRNA ligase type 2 subfamily.</text>
</comment>
<reference evidence="14" key="1">
    <citation type="journal article" date="2020" name="bioRxiv">
        <title>A rank-normalized archaeal taxonomy based on genome phylogeny resolves widespread incomplete and uneven classifications.</title>
        <authorList>
            <person name="Rinke C."/>
            <person name="Chuvochina M."/>
            <person name="Mussig A.J."/>
            <person name="Chaumeil P.-A."/>
            <person name="Waite D.W."/>
            <person name="Whitman W.B."/>
            <person name="Parks D.H."/>
            <person name="Hugenholtz P."/>
        </authorList>
    </citation>
    <scope>NUCLEOTIDE SEQUENCE</scope>
    <source>
        <strain evidence="14">UBA12518</strain>
    </source>
</reference>
<dbReference type="InterPro" id="IPR011035">
    <property type="entry name" value="Ribosomal_bL25/Gln-tRNA_synth"/>
</dbReference>
<evidence type="ECO:0000256" key="9">
    <source>
        <dbReference type="ARBA" id="ARBA00048351"/>
    </source>
</evidence>
<evidence type="ECO:0000256" key="3">
    <source>
        <dbReference type="ARBA" id="ARBA00022490"/>
    </source>
</evidence>
<evidence type="ECO:0000259" key="11">
    <source>
        <dbReference type="Pfam" id="PF00749"/>
    </source>
</evidence>
<evidence type="ECO:0000259" key="13">
    <source>
        <dbReference type="Pfam" id="PF20974"/>
    </source>
</evidence>
<dbReference type="Pfam" id="PF00749">
    <property type="entry name" value="tRNA-synt_1c"/>
    <property type="match status" value="1"/>
</dbReference>
<dbReference type="GO" id="GO:0005829">
    <property type="term" value="C:cytosol"/>
    <property type="evidence" value="ECO:0007669"/>
    <property type="project" value="TreeGrafter"/>
</dbReference>
<dbReference type="PANTHER" id="PTHR43097:SF5">
    <property type="entry name" value="GLUTAMATE--TRNA LIGASE"/>
    <property type="match status" value="1"/>
</dbReference>
<dbReference type="Gene3D" id="2.40.240.100">
    <property type="match status" value="1"/>
</dbReference>
<sequence>MSVDEIRRLARLYALQNAVRHGKPPMAGAVMGKLMGERPELRERAREVKPVVEEVVAEVASLTPERWRSELEELAPELIEELSVKKEPKRGLKELPNATRGEVVMRFAPNPNGPPTLGSARGIVVNSEYARMYEGKFILRFDDTDPVQKRPLLDAYRWYVEDCRWLGAQPDEVYCASDRLELYYEVAERLIEGGHAYMCFCSREEFKRRKDACQPCPHRDTPPEESMRAWQDALDGELPAGSAVLRIKTDITHSDPALRDFGAFRIVDAEHPRVGDKYRVWPLLDFESAVEDHLLGITHIIRGKDLMDAERRQRYIYRYLGWEYPVVLHWGRVKIHEFGRLSTSSIARSISEGTYEGWDDVRLPTIRALRRRGIQAEAIRRLFLDLGVGENDISISLENLYAENRKLIDSEAARLFFVRRPVLVSVHGAVDAVARPPLYPDGRERRRIPVPASGGVARVYLEQDELASFAEGELVRLKDLYTVRVEGGGPGGRLGGRLHFVSHEMHGKPKIVHWVPEDGIPCVLRTPEGDLEGIAERGVREHVGEVVQFERVGFARIDAANGKVIAYFAHR</sequence>
<dbReference type="SUPFAM" id="SSF50715">
    <property type="entry name" value="Ribosomal protein L25-like"/>
    <property type="match status" value="1"/>
</dbReference>
<keyword evidence="7 10" id="KW-0648">Protein biosynthesis</keyword>
<comment type="subcellular location">
    <subcellularLocation>
        <location evidence="1 10">Cytoplasm</location>
    </subcellularLocation>
</comment>
<comment type="caution">
    <text evidence="14">The sequence shown here is derived from an EMBL/GenBank/DDBJ whole genome shotgun (WGS) entry which is preliminary data.</text>
</comment>
<dbReference type="InterPro" id="IPR020058">
    <property type="entry name" value="Glu/Gln-tRNA-synth_Ib_cat-dom"/>
</dbReference>
<evidence type="ECO:0000313" key="15">
    <source>
        <dbReference type="Proteomes" id="UP000600363"/>
    </source>
</evidence>
<dbReference type="PANTHER" id="PTHR43097">
    <property type="entry name" value="GLUTAMINE-TRNA LIGASE"/>
    <property type="match status" value="1"/>
</dbReference>
<evidence type="ECO:0000256" key="2">
    <source>
        <dbReference type="ARBA" id="ARBA00008927"/>
    </source>
</evidence>
<keyword evidence="4 10" id="KW-0436">Ligase</keyword>
<evidence type="ECO:0000256" key="8">
    <source>
        <dbReference type="ARBA" id="ARBA00023146"/>
    </source>
</evidence>
<evidence type="ECO:0000256" key="7">
    <source>
        <dbReference type="ARBA" id="ARBA00022917"/>
    </source>
</evidence>
<dbReference type="PRINTS" id="PR00987">
    <property type="entry name" value="TRNASYNTHGLU"/>
</dbReference>
<keyword evidence="3 10" id="KW-0963">Cytoplasm</keyword>
<gene>
    <name evidence="10" type="primary">gltX</name>
    <name evidence="14" type="ORF">HA299_03295</name>
</gene>
<dbReference type="InterPro" id="IPR020056">
    <property type="entry name" value="Rbsml_bL25/Gln-tRNA_synth_N"/>
</dbReference>
<protein>
    <recommendedName>
        <fullName evidence="10">Glutamate--tRNA ligase</fullName>
        <ecNumber evidence="10">6.1.1.17</ecNumber>
    </recommendedName>
    <alternativeName>
        <fullName evidence="10">Glutamyl-tRNA synthetase</fullName>
        <shortName evidence="10">GluRS</shortName>
    </alternativeName>
</protein>
<evidence type="ECO:0000313" key="14">
    <source>
        <dbReference type="EMBL" id="HIH69630.1"/>
    </source>
</evidence>
<dbReference type="GO" id="GO:0006424">
    <property type="term" value="P:glutamyl-tRNA aminoacylation"/>
    <property type="evidence" value="ECO:0007669"/>
    <property type="project" value="UniProtKB-UniRule"/>
</dbReference>
<comment type="catalytic activity">
    <reaction evidence="9 10">
        <text>tRNA(Glu) + L-glutamate + ATP = L-glutamyl-tRNA(Glu) + AMP + diphosphate</text>
        <dbReference type="Rhea" id="RHEA:23540"/>
        <dbReference type="Rhea" id="RHEA-COMP:9663"/>
        <dbReference type="Rhea" id="RHEA-COMP:9680"/>
        <dbReference type="ChEBI" id="CHEBI:29985"/>
        <dbReference type="ChEBI" id="CHEBI:30616"/>
        <dbReference type="ChEBI" id="CHEBI:33019"/>
        <dbReference type="ChEBI" id="CHEBI:78442"/>
        <dbReference type="ChEBI" id="CHEBI:78520"/>
        <dbReference type="ChEBI" id="CHEBI:456215"/>
        <dbReference type="EC" id="6.1.1.17"/>
    </reaction>
</comment>
<dbReference type="GO" id="GO:0004818">
    <property type="term" value="F:glutamate-tRNA ligase activity"/>
    <property type="evidence" value="ECO:0007669"/>
    <property type="project" value="UniProtKB-UniRule"/>
</dbReference>
<feature type="domain" description="tRNA synthetases class I (E and Q) anti-codon binding" evidence="13">
    <location>
        <begin position="511"/>
        <end position="558"/>
    </location>
</feature>
<dbReference type="InterPro" id="IPR049437">
    <property type="entry name" value="tRNA-synt_1c_C2"/>
</dbReference>
<dbReference type="GO" id="GO:0043604">
    <property type="term" value="P:amide biosynthetic process"/>
    <property type="evidence" value="ECO:0007669"/>
    <property type="project" value="TreeGrafter"/>
</dbReference>
<dbReference type="FunFam" id="3.40.50.620:FF:000222">
    <property type="entry name" value="Glutamate--tRNA ligase"/>
    <property type="match status" value="1"/>
</dbReference>
<feature type="short sequence motif" description="'HIGH' region" evidence="10">
    <location>
        <begin position="109"/>
        <end position="119"/>
    </location>
</feature>
<organism evidence="14 15">
    <name type="scientific">Methermicoccus shengliensis</name>
    <dbReference type="NCBI Taxonomy" id="660064"/>
    <lineage>
        <taxon>Archaea</taxon>
        <taxon>Methanobacteriati</taxon>
        <taxon>Methanobacteriota</taxon>
        <taxon>Stenosarchaea group</taxon>
        <taxon>Methanomicrobia</taxon>
        <taxon>Methanosarcinales</taxon>
        <taxon>Methermicoccaceae</taxon>
        <taxon>Methermicoccus</taxon>
    </lineage>
</organism>
<dbReference type="Pfam" id="PF20974">
    <property type="entry name" value="tRNA-synt_1c_C2"/>
    <property type="match status" value="1"/>
</dbReference>